<dbReference type="SMART" id="SM00347">
    <property type="entry name" value="HTH_MARR"/>
    <property type="match status" value="1"/>
</dbReference>
<dbReference type="InterPro" id="IPR036390">
    <property type="entry name" value="WH_DNA-bd_sf"/>
</dbReference>
<sequence length="141" mass="16187">MAADRQLLKQIIILNRGIRRTERRIIRKHARQNGLSPNQLLLIDTLEDFPNNSVMGLAEILELNKSTISTLVSQLLEQRLISKQLDPQNKSRFILNDTSKGKHVAAGIYDNYLDELIQTFRLDQLDLAGIKKVLEKMESNH</sequence>
<dbReference type="InterPro" id="IPR036388">
    <property type="entry name" value="WH-like_DNA-bd_sf"/>
</dbReference>
<dbReference type="InterPro" id="IPR000835">
    <property type="entry name" value="HTH_MarR-typ"/>
</dbReference>
<evidence type="ECO:0000259" key="1">
    <source>
        <dbReference type="PROSITE" id="PS50995"/>
    </source>
</evidence>
<dbReference type="EMBL" id="CP047121">
    <property type="protein sequence ID" value="QHB51417.1"/>
    <property type="molecule type" value="Genomic_DNA"/>
</dbReference>
<dbReference type="GO" id="GO:0003700">
    <property type="term" value="F:DNA-binding transcription factor activity"/>
    <property type="evidence" value="ECO:0007669"/>
    <property type="project" value="InterPro"/>
</dbReference>
<dbReference type="RefSeq" id="WP_003552446.1">
    <property type="nucleotide sequence ID" value="NZ_CABKOL010000106.1"/>
</dbReference>
<protein>
    <submittedName>
        <fullName evidence="2">MarR family transcriptional regulator</fullName>
    </submittedName>
</protein>
<dbReference type="GeneID" id="69057495"/>
<organism evidence="2 3">
    <name type="scientific">Lentilactobacillus hilgardii</name>
    <name type="common">Lactobacillus hilgardii</name>
    <dbReference type="NCBI Taxonomy" id="1588"/>
    <lineage>
        <taxon>Bacteria</taxon>
        <taxon>Bacillati</taxon>
        <taxon>Bacillota</taxon>
        <taxon>Bacilli</taxon>
        <taxon>Lactobacillales</taxon>
        <taxon>Lactobacillaceae</taxon>
        <taxon>Lentilactobacillus</taxon>
    </lineage>
</organism>
<dbReference type="SUPFAM" id="SSF46785">
    <property type="entry name" value="Winged helix' DNA-binding domain"/>
    <property type="match status" value="1"/>
</dbReference>
<evidence type="ECO:0000313" key="3">
    <source>
        <dbReference type="Proteomes" id="UP000465035"/>
    </source>
</evidence>
<reference evidence="2 3" key="1">
    <citation type="submission" date="2019-12" db="EMBL/GenBank/DDBJ databases">
        <title>Lactobacillus hilgardii FLUB.</title>
        <authorList>
            <person name="Gustaw K."/>
        </authorList>
    </citation>
    <scope>NUCLEOTIDE SEQUENCE [LARGE SCALE GENOMIC DNA]</scope>
    <source>
        <strain evidence="2 3">FLUB</strain>
    </source>
</reference>
<dbReference type="AlphaFoldDB" id="A0A6P1E2N9"/>
<dbReference type="SMR" id="A0A6P1E2N9"/>
<dbReference type="Proteomes" id="UP000465035">
    <property type="component" value="Chromosome"/>
</dbReference>
<dbReference type="Pfam" id="PF12802">
    <property type="entry name" value="MarR_2"/>
    <property type="match status" value="1"/>
</dbReference>
<dbReference type="PROSITE" id="PS50995">
    <property type="entry name" value="HTH_MARR_2"/>
    <property type="match status" value="1"/>
</dbReference>
<evidence type="ECO:0000313" key="2">
    <source>
        <dbReference type="EMBL" id="QHB51417.1"/>
    </source>
</evidence>
<gene>
    <name evidence="2" type="ORF">GQR93_03895</name>
</gene>
<accession>A0A6P1E2N9</accession>
<dbReference type="Gene3D" id="1.10.10.10">
    <property type="entry name" value="Winged helix-like DNA-binding domain superfamily/Winged helix DNA-binding domain"/>
    <property type="match status" value="1"/>
</dbReference>
<proteinExistence type="predicted"/>
<feature type="domain" description="HTH marR-type" evidence="1">
    <location>
        <begin position="4"/>
        <end position="139"/>
    </location>
</feature>
<name>A0A6P1E2N9_LENHI</name>